<protein>
    <submittedName>
        <fullName evidence="1">Uncharacterized protein</fullName>
    </submittedName>
</protein>
<evidence type="ECO:0000313" key="1">
    <source>
        <dbReference type="EMBL" id="KAF7512859.1"/>
    </source>
</evidence>
<keyword evidence="2" id="KW-1185">Reference proteome</keyword>
<evidence type="ECO:0000313" key="2">
    <source>
        <dbReference type="Proteomes" id="UP000606974"/>
    </source>
</evidence>
<name>A0A8H7E738_9EURO</name>
<gene>
    <name evidence="1" type="ORF">GJ744_011962</name>
</gene>
<dbReference type="Proteomes" id="UP000606974">
    <property type="component" value="Unassembled WGS sequence"/>
</dbReference>
<dbReference type="AlphaFoldDB" id="A0A8H7E738"/>
<dbReference type="EMBL" id="JAACFV010000009">
    <property type="protein sequence ID" value="KAF7512859.1"/>
    <property type="molecule type" value="Genomic_DNA"/>
</dbReference>
<proteinExistence type="predicted"/>
<accession>A0A8H7E738</accession>
<comment type="caution">
    <text evidence="1">The sequence shown here is derived from an EMBL/GenBank/DDBJ whole genome shotgun (WGS) entry which is preliminary data.</text>
</comment>
<reference evidence="1" key="1">
    <citation type="submission" date="2020-02" db="EMBL/GenBank/DDBJ databases">
        <authorList>
            <person name="Palmer J.M."/>
        </authorList>
    </citation>
    <scope>NUCLEOTIDE SEQUENCE</scope>
    <source>
        <strain evidence="1">EPUS1.4</strain>
        <tissue evidence="1">Thallus</tissue>
    </source>
</reference>
<organism evidence="1 2">
    <name type="scientific">Endocarpon pusillum</name>
    <dbReference type="NCBI Taxonomy" id="364733"/>
    <lineage>
        <taxon>Eukaryota</taxon>
        <taxon>Fungi</taxon>
        <taxon>Dikarya</taxon>
        <taxon>Ascomycota</taxon>
        <taxon>Pezizomycotina</taxon>
        <taxon>Eurotiomycetes</taxon>
        <taxon>Chaetothyriomycetidae</taxon>
        <taxon>Verrucariales</taxon>
        <taxon>Verrucariaceae</taxon>
        <taxon>Endocarpon</taxon>
    </lineage>
</organism>
<sequence length="131" mass="15381">MLWDSFRDLLTLFVVTMVNPRNTLSPSISAWLDIDLSWMKRSLFLNFSPFRIFPRKRGIDLHRFDYILEPNAKVPYGADRPGKLQQVFWSNHMMVMVVLRERPFSVELHGIFESLTFFIGRVNTSRGIGTE</sequence>